<feature type="domain" description="AMP-dependent synthetase/ligase" evidence="2">
    <location>
        <begin position="10"/>
        <end position="320"/>
    </location>
</feature>
<protein>
    <recommendedName>
        <fullName evidence="2">AMP-dependent synthetase/ligase domain-containing protein</fullName>
    </recommendedName>
</protein>
<dbReference type="AlphaFoldDB" id="D8LYU8"/>
<keyword evidence="1" id="KW-1133">Transmembrane helix</keyword>
<organism evidence="3">
    <name type="scientific">Blastocystis hominis</name>
    <dbReference type="NCBI Taxonomy" id="12968"/>
    <lineage>
        <taxon>Eukaryota</taxon>
        <taxon>Sar</taxon>
        <taxon>Stramenopiles</taxon>
        <taxon>Bigyra</taxon>
        <taxon>Opalozoa</taxon>
        <taxon>Opalinata</taxon>
        <taxon>Blastocystidae</taxon>
        <taxon>Blastocystis</taxon>
    </lineage>
</organism>
<dbReference type="PANTHER" id="PTHR22754:SF32">
    <property type="entry name" value="DISCO-INTERACTING PROTEIN 2"/>
    <property type="match status" value="1"/>
</dbReference>
<feature type="transmembrane region" description="Helical" evidence="1">
    <location>
        <begin position="167"/>
        <end position="186"/>
    </location>
</feature>
<dbReference type="Gene3D" id="3.40.50.12780">
    <property type="entry name" value="N-terminal domain of ligase-like"/>
    <property type="match status" value="1"/>
</dbReference>
<dbReference type="PROSITE" id="PS00455">
    <property type="entry name" value="AMP_BINDING"/>
    <property type="match status" value="1"/>
</dbReference>
<dbReference type="RefSeq" id="XP_012894801.1">
    <property type="nucleotide sequence ID" value="XM_013039347.1"/>
</dbReference>
<name>D8LYU8_BLAHO</name>
<evidence type="ECO:0000256" key="1">
    <source>
        <dbReference type="SAM" id="Phobius"/>
    </source>
</evidence>
<gene>
    <name evidence="3" type="ORF">GSBLH_T00001028001</name>
</gene>
<dbReference type="InterPro" id="IPR000873">
    <property type="entry name" value="AMP-dep_synth/lig_dom"/>
</dbReference>
<proteinExistence type="predicted"/>
<dbReference type="Proteomes" id="UP000008312">
    <property type="component" value="Unassembled WGS sequence"/>
</dbReference>
<dbReference type="SUPFAM" id="SSF56801">
    <property type="entry name" value="Acetyl-CoA synthetase-like"/>
    <property type="match status" value="1"/>
</dbReference>
<keyword evidence="4" id="KW-1185">Reference proteome</keyword>
<feature type="transmembrane region" description="Helical" evidence="1">
    <location>
        <begin position="206"/>
        <end position="236"/>
    </location>
</feature>
<dbReference type="PANTHER" id="PTHR22754">
    <property type="entry name" value="DISCO-INTERACTING PROTEIN 2 DIP2 -RELATED"/>
    <property type="match status" value="1"/>
</dbReference>
<reference evidence="3" key="1">
    <citation type="submission" date="2010-02" db="EMBL/GenBank/DDBJ databases">
        <title>Sequencing and annotation of the Blastocystis hominis genome.</title>
        <authorList>
            <person name="Wincker P."/>
        </authorList>
    </citation>
    <scope>NUCLEOTIDE SEQUENCE</scope>
    <source>
        <strain evidence="3">Singapore isolate B</strain>
    </source>
</reference>
<dbReference type="InterPro" id="IPR042099">
    <property type="entry name" value="ANL_N_sf"/>
</dbReference>
<keyword evidence="1" id="KW-0812">Transmembrane</keyword>
<dbReference type="InterPro" id="IPR020845">
    <property type="entry name" value="AMP-binding_CS"/>
</dbReference>
<evidence type="ECO:0000259" key="2">
    <source>
        <dbReference type="Pfam" id="PF00501"/>
    </source>
</evidence>
<accession>D8LYU8</accession>
<dbReference type="OrthoDB" id="199633at2759"/>
<dbReference type="InParanoid" id="D8LYU8"/>
<evidence type="ECO:0000313" key="3">
    <source>
        <dbReference type="EMBL" id="CBK20753.2"/>
    </source>
</evidence>
<evidence type="ECO:0000313" key="4">
    <source>
        <dbReference type="Proteomes" id="UP000008312"/>
    </source>
</evidence>
<dbReference type="OMA" id="ENSHEMY"/>
<keyword evidence="1" id="KW-0472">Membrane</keyword>
<sequence length="358" mass="39455">MAVTEFQRSLTEGSCIFLVFLPCIDFILTFLGCIRAGLVAVPVYPPSMNIISLTSSQPDPKEIKKNVQLFSGIQQNCQAKVALCDKFPFRFSLHCSEYMKIKRVTDMKALFTASGVQWPDLEWINLSPILETSSLPDVPSDEPALHFAGDHLCFLQYTSGSTSLPKGVMITIASLVANIHIILRALNADSTAVVASWLPQYHDMGLIGSVLSLLYCGGSGVYFSPLAFILSPILWLQLASQYRATHLQGPNFAYALLLRRLATHQPANLDLSSIQHIFDAAEPISVDVVRRFRSVLAPFKLSPHAITGGYGLAESCVYVCDGGHRALAVDRELLEKDEIEVRGVLEENDAGRRRGKRE</sequence>
<feature type="transmembrane region" description="Helical" evidence="1">
    <location>
        <begin position="16"/>
        <end position="38"/>
    </location>
</feature>
<dbReference type="EMBL" id="FN668639">
    <property type="protein sequence ID" value="CBK20753.2"/>
    <property type="molecule type" value="Genomic_DNA"/>
</dbReference>
<dbReference type="Pfam" id="PF00501">
    <property type="entry name" value="AMP-binding"/>
    <property type="match status" value="1"/>
</dbReference>
<dbReference type="GeneID" id="24918309"/>